<dbReference type="EMBL" id="RJKN01000006">
    <property type="protein sequence ID" value="ROP34512.1"/>
    <property type="molecule type" value="Genomic_DNA"/>
</dbReference>
<name>A0A3N1GWE3_9ACTN</name>
<keyword evidence="2" id="KW-1185">Reference proteome</keyword>
<sequence length="303" mass="33255">MHPTYLPFTEEQVLAHVAAVTGGGPADPRAYLAHFEKALEAHRRATAVASLPRQRDVAAPPAAIAHDERFWTATALLSVLHGPSPVEDLAAVLTRAYGEVPPFAGFASWAEALGTDPELWLEVGMPSPSSYQHHLRGELPRHVLSWAEVRAGRAKVKLEGATRVDAVVVSPSTGVAVVVEAKVRSDLSTSTTYDVRRNQLARLVDVTLDAHPALAQDSLRHRRPDRTCVLLLTPEVFRDDPASRLYGHLHASYTQRPETLAAHLPHRSEPLVHEAARRLGWATWEDVERVRPGALPWRVPGAR</sequence>
<dbReference type="Proteomes" id="UP000276232">
    <property type="component" value="Unassembled WGS sequence"/>
</dbReference>
<gene>
    <name evidence="1" type="ORF">EDC03_2326</name>
</gene>
<organism evidence="1 2">
    <name type="scientific">Pseudokineococcus lusitanus</name>
    <dbReference type="NCBI Taxonomy" id="763993"/>
    <lineage>
        <taxon>Bacteria</taxon>
        <taxon>Bacillati</taxon>
        <taxon>Actinomycetota</taxon>
        <taxon>Actinomycetes</taxon>
        <taxon>Kineosporiales</taxon>
        <taxon>Kineosporiaceae</taxon>
        <taxon>Pseudokineococcus</taxon>
    </lineage>
</organism>
<proteinExistence type="predicted"/>
<evidence type="ECO:0000313" key="1">
    <source>
        <dbReference type="EMBL" id="ROP34512.1"/>
    </source>
</evidence>
<dbReference type="InParanoid" id="A0A3N1GWE3"/>
<comment type="caution">
    <text evidence="1">The sequence shown here is derived from an EMBL/GenBank/DDBJ whole genome shotgun (WGS) entry which is preliminary data.</text>
</comment>
<evidence type="ECO:0000313" key="2">
    <source>
        <dbReference type="Proteomes" id="UP000276232"/>
    </source>
</evidence>
<reference evidence="1 2" key="1">
    <citation type="journal article" date="2015" name="Stand. Genomic Sci.">
        <title>Genomic Encyclopedia of Bacterial and Archaeal Type Strains, Phase III: the genomes of soil and plant-associated and newly described type strains.</title>
        <authorList>
            <person name="Whitman W.B."/>
            <person name="Woyke T."/>
            <person name="Klenk H.P."/>
            <person name="Zhou Y."/>
            <person name="Lilburn T.G."/>
            <person name="Beck B.J."/>
            <person name="De Vos P."/>
            <person name="Vandamme P."/>
            <person name="Eisen J.A."/>
            <person name="Garrity G."/>
            <person name="Hugenholtz P."/>
            <person name="Kyrpides N.C."/>
        </authorList>
    </citation>
    <scope>NUCLEOTIDE SEQUENCE [LARGE SCALE GENOMIC DNA]</scope>
    <source>
        <strain evidence="1 2">CECT 7306</strain>
    </source>
</reference>
<dbReference type="AlphaFoldDB" id="A0A3N1GWE3"/>
<accession>A0A3N1GWE3</accession>
<protein>
    <submittedName>
        <fullName evidence="1">Uncharacterized protein</fullName>
    </submittedName>
</protein>